<feature type="region of interest" description="Disordered" evidence="11">
    <location>
        <begin position="129"/>
        <end position="168"/>
    </location>
</feature>
<feature type="transmembrane region" description="Helical" evidence="10">
    <location>
        <begin position="355"/>
        <end position="373"/>
    </location>
</feature>
<proteinExistence type="inferred from homology"/>
<organism evidence="12 13">
    <name type="scientific">Rickenella mellea</name>
    <dbReference type="NCBI Taxonomy" id="50990"/>
    <lineage>
        <taxon>Eukaryota</taxon>
        <taxon>Fungi</taxon>
        <taxon>Dikarya</taxon>
        <taxon>Basidiomycota</taxon>
        <taxon>Agaricomycotina</taxon>
        <taxon>Agaricomycetes</taxon>
        <taxon>Hymenochaetales</taxon>
        <taxon>Rickenellaceae</taxon>
        <taxon>Rickenella</taxon>
    </lineage>
</organism>
<evidence type="ECO:0000313" key="13">
    <source>
        <dbReference type="Proteomes" id="UP000294933"/>
    </source>
</evidence>
<dbReference type="PANTHER" id="PTHR31064">
    <property type="entry name" value="POTASSIUM TRANSPORT PROTEIN DDB_G0292412-RELATED"/>
    <property type="match status" value="1"/>
</dbReference>
<evidence type="ECO:0000256" key="7">
    <source>
        <dbReference type="ARBA" id="ARBA00022989"/>
    </source>
</evidence>
<dbReference type="NCBIfam" id="TIGR00934">
    <property type="entry name" value="2a38euk"/>
    <property type="match status" value="1"/>
</dbReference>
<feature type="transmembrane region" description="Helical" evidence="10">
    <location>
        <begin position="80"/>
        <end position="101"/>
    </location>
</feature>
<dbReference type="STRING" id="50990.A0A4Y7Q9U7"/>
<feature type="compositionally biased region" description="Low complexity" evidence="11">
    <location>
        <begin position="136"/>
        <end position="150"/>
    </location>
</feature>
<evidence type="ECO:0000256" key="4">
    <source>
        <dbReference type="ARBA" id="ARBA00022538"/>
    </source>
</evidence>
<feature type="transmembrane region" description="Helical" evidence="10">
    <location>
        <begin position="424"/>
        <end position="450"/>
    </location>
</feature>
<feature type="transmembrane region" description="Helical" evidence="10">
    <location>
        <begin position="619"/>
        <end position="638"/>
    </location>
</feature>
<dbReference type="GO" id="GO:1990573">
    <property type="term" value="P:potassium ion import across plasma membrane"/>
    <property type="evidence" value="ECO:0007669"/>
    <property type="project" value="TreeGrafter"/>
</dbReference>
<comment type="subcellular location">
    <subcellularLocation>
        <location evidence="1">Membrane</location>
        <topology evidence="1">Multi-pass membrane protein</topology>
    </subcellularLocation>
</comment>
<dbReference type="Pfam" id="PF02386">
    <property type="entry name" value="TrkH"/>
    <property type="match status" value="1"/>
</dbReference>
<keyword evidence="7 10" id="KW-1133">Transmembrane helix</keyword>
<keyword evidence="8 10" id="KW-0406">Ion transport</keyword>
<evidence type="ECO:0000256" key="8">
    <source>
        <dbReference type="ARBA" id="ARBA00023065"/>
    </source>
</evidence>
<dbReference type="InterPro" id="IPR004773">
    <property type="entry name" value="K/Na_transp_Trk1/HKT1"/>
</dbReference>
<feature type="transmembrane region" description="Helical" evidence="10">
    <location>
        <begin position="545"/>
        <end position="568"/>
    </location>
</feature>
<dbReference type="GO" id="GO:0140107">
    <property type="term" value="F:high-affinity potassium ion transmembrane transporter activity"/>
    <property type="evidence" value="ECO:0007669"/>
    <property type="project" value="TreeGrafter"/>
</dbReference>
<dbReference type="InterPro" id="IPR003445">
    <property type="entry name" value="Cat_transpt"/>
</dbReference>
<reference evidence="12 13" key="1">
    <citation type="submission" date="2018-06" db="EMBL/GenBank/DDBJ databases">
        <title>A transcriptomic atlas of mushroom development highlights an independent origin of complex multicellularity.</title>
        <authorList>
            <consortium name="DOE Joint Genome Institute"/>
            <person name="Krizsan K."/>
            <person name="Almasi E."/>
            <person name="Merenyi Z."/>
            <person name="Sahu N."/>
            <person name="Viragh M."/>
            <person name="Koszo T."/>
            <person name="Mondo S."/>
            <person name="Kiss B."/>
            <person name="Balint B."/>
            <person name="Kues U."/>
            <person name="Barry K."/>
            <person name="Hegedus J.C."/>
            <person name="Henrissat B."/>
            <person name="Johnson J."/>
            <person name="Lipzen A."/>
            <person name="Ohm R."/>
            <person name="Nagy I."/>
            <person name="Pangilinan J."/>
            <person name="Yan J."/>
            <person name="Xiong Y."/>
            <person name="Grigoriev I.V."/>
            <person name="Hibbett D.S."/>
            <person name="Nagy L.G."/>
        </authorList>
    </citation>
    <scope>NUCLEOTIDE SEQUENCE [LARGE SCALE GENOMIC DNA]</scope>
    <source>
        <strain evidence="12 13">SZMC22713</strain>
    </source>
</reference>
<name>A0A4Y7Q9U7_9AGAM</name>
<dbReference type="GO" id="GO:0005886">
    <property type="term" value="C:plasma membrane"/>
    <property type="evidence" value="ECO:0007669"/>
    <property type="project" value="InterPro"/>
</dbReference>
<dbReference type="Proteomes" id="UP000294933">
    <property type="component" value="Unassembled WGS sequence"/>
</dbReference>
<keyword evidence="13" id="KW-1185">Reference proteome</keyword>
<dbReference type="GO" id="GO:0030007">
    <property type="term" value="P:intracellular potassium ion homeostasis"/>
    <property type="evidence" value="ECO:0007669"/>
    <property type="project" value="UniProtKB-UniRule"/>
</dbReference>
<feature type="transmembrane region" description="Helical" evidence="10">
    <location>
        <begin position="650"/>
        <end position="672"/>
    </location>
</feature>
<accession>A0A4Y7Q9U7</accession>
<gene>
    <name evidence="12" type="ORF">BD410DRAFT_785894</name>
</gene>
<dbReference type="AlphaFoldDB" id="A0A4Y7Q9U7"/>
<dbReference type="InterPro" id="IPR051143">
    <property type="entry name" value="TrkH_K-transport"/>
</dbReference>
<evidence type="ECO:0000256" key="9">
    <source>
        <dbReference type="ARBA" id="ARBA00023136"/>
    </source>
</evidence>
<evidence type="ECO:0000313" key="12">
    <source>
        <dbReference type="EMBL" id="TDL24427.1"/>
    </source>
</evidence>
<evidence type="ECO:0000256" key="10">
    <source>
        <dbReference type="PIRNR" id="PIRNR002450"/>
    </source>
</evidence>
<evidence type="ECO:0000256" key="11">
    <source>
        <dbReference type="SAM" id="MobiDB-lite"/>
    </source>
</evidence>
<feature type="transmembrane region" description="Helical" evidence="10">
    <location>
        <begin position="15"/>
        <end position="37"/>
    </location>
</feature>
<evidence type="ECO:0000256" key="5">
    <source>
        <dbReference type="ARBA" id="ARBA00022692"/>
    </source>
</evidence>
<dbReference type="PANTHER" id="PTHR31064:SF30">
    <property type="entry name" value="HIGH-AFFINITY POTASSIUM TRANSPORT PROTEIN-RELATED"/>
    <property type="match status" value="1"/>
</dbReference>
<dbReference type="EMBL" id="ML170166">
    <property type="protein sequence ID" value="TDL24427.1"/>
    <property type="molecule type" value="Genomic_DNA"/>
</dbReference>
<comment type="similarity">
    <text evidence="2 10">Belongs to the TrkH potassium transport family.</text>
</comment>
<keyword evidence="9 10" id="KW-0472">Membrane</keyword>
<keyword evidence="4 10" id="KW-0633">Potassium transport</keyword>
<evidence type="ECO:0000256" key="3">
    <source>
        <dbReference type="ARBA" id="ARBA00022448"/>
    </source>
</evidence>
<keyword evidence="6 10" id="KW-0630">Potassium</keyword>
<dbReference type="PIRSF" id="PIRSF002450">
    <property type="entry name" value="K+_transpter_TRK"/>
    <property type="match status" value="1"/>
</dbReference>
<sequence>MALLTRNAIVRHLNFYRIHLLLFIVVPIFASLIFYWLNDARSHNGPFVSYIDSLFLCVSAATVAGLYTVDLSNLEVGQQIVLAFLTAIGSYSFVSTTMVVIRRHYFSKEMQHKLELVMKLQDVVRADADVKSAKEQSSGSQSTPNSSSQSANGNHNAQPPPAQTQLSPMGDREATLTMTDDLNHIAFASAMDGRTHTHDGNVNMLDTHNIRRRTGVSMQRVETAGSQTPAQGVRLRRSDTQATLMDRGYGGFPSPTKILRQITARILGRRGVPLTRHLTNKFTIPRTQTLQSIHNVNIIDPNSSPNPYIKIVPYLTFDATVGKNSTFQDLSEEQKDELGGVEFCALKMLAWVVPCYWLGVQLLCFVALAPYMARGEFRDTLRTTFGQAGPVNSTWFALFQVLSSYANNGILVDASVVPFQRAYFLLFVMMFLILAGNTAFPCFLRLFLWIGSKCVPKKSQAYATLRFILDHPRRCFLYLFPSTQTWYLVAVLISLNGIDWILFLLLDIGNPPIQSIPPGVRVVAGLFQAVAVRCGGFQVVSLGSLAPAVQVLYVVMMYVGALPIALGVRSTNVYEDRSIALFEQEVDVSDEEPTIQIGHGLTKTQVWGEYMAWHLKRQLSFDLWWLALALLLICIFERGKILSPVEGTYITVWTILFEIVSGYGTVGLSLGVPNQNFSMSGSLGSASKLVLCAVMLRGRHRGLPAAIDRSVLLPGELGRQNEMEAEFQQRRDVVRSALRNAQAEVREMRMGDGMEAEDIPPGLP</sequence>
<dbReference type="InterPro" id="IPR015958">
    <property type="entry name" value="Trk1_fungi"/>
</dbReference>
<protein>
    <recommendedName>
        <fullName evidence="10">Potassium transport protein</fullName>
    </recommendedName>
</protein>
<keyword evidence="3 10" id="KW-0813">Transport</keyword>
<evidence type="ECO:0000256" key="2">
    <source>
        <dbReference type="ARBA" id="ARBA00009137"/>
    </source>
</evidence>
<evidence type="ECO:0000256" key="1">
    <source>
        <dbReference type="ARBA" id="ARBA00004141"/>
    </source>
</evidence>
<dbReference type="OrthoDB" id="9999863at2759"/>
<evidence type="ECO:0000256" key="6">
    <source>
        <dbReference type="ARBA" id="ARBA00022958"/>
    </source>
</evidence>
<dbReference type="VEuPathDB" id="FungiDB:BD410DRAFT_785894"/>
<feature type="transmembrane region" description="Helical" evidence="10">
    <location>
        <begin position="49"/>
        <end position="68"/>
    </location>
</feature>
<feature type="compositionally biased region" description="Polar residues" evidence="11">
    <location>
        <begin position="151"/>
        <end position="167"/>
    </location>
</feature>
<feature type="transmembrane region" description="Helical" evidence="10">
    <location>
        <begin position="486"/>
        <end position="506"/>
    </location>
</feature>
<keyword evidence="5 10" id="KW-0812">Transmembrane</keyword>